<dbReference type="GO" id="GO:0045892">
    <property type="term" value="P:negative regulation of DNA-templated transcription"/>
    <property type="evidence" value="ECO:0007669"/>
    <property type="project" value="TreeGrafter"/>
</dbReference>
<evidence type="ECO:0000259" key="4">
    <source>
        <dbReference type="PROSITE" id="PS50949"/>
    </source>
</evidence>
<dbReference type="Proteomes" id="UP000306888">
    <property type="component" value="Unassembled WGS sequence"/>
</dbReference>
<feature type="domain" description="HTH gntR-type" evidence="4">
    <location>
        <begin position="5"/>
        <end position="73"/>
    </location>
</feature>
<dbReference type="InterPro" id="IPR028978">
    <property type="entry name" value="Chorismate_lyase_/UTRA_dom_sf"/>
</dbReference>
<dbReference type="SMART" id="SM00866">
    <property type="entry name" value="UTRA"/>
    <property type="match status" value="1"/>
</dbReference>
<protein>
    <submittedName>
        <fullName evidence="5">GntR family transcriptional regulator</fullName>
    </submittedName>
</protein>
<dbReference type="SUPFAM" id="SSF46785">
    <property type="entry name" value="Winged helix' DNA-binding domain"/>
    <property type="match status" value="1"/>
</dbReference>
<organism evidence="5 6">
    <name type="scientific">Clostridium sartagoforme</name>
    <dbReference type="NCBI Taxonomy" id="84031"/>
    <lineage>
        <taxon>Bacteria</taxon>
        <taxon>Bacillati</taxon>
        <taxon>Bacillota</taxon>
        <taxon>Clostridia</taxon>
        <taxon>Eubacteriales</taxon>
        <taxon>Clostridiaceae</taxon>
        <taxon>Clostridium</taxon>
    </lineage>
</organism>
<dbReference type="PANTHER" id="PTHR44846:SF1">
    <property type="entry name" value="MANNOSYL-D-GLYCERATE TRANSPORT_METABOLISM SYSTEM REPRESSOR MNGR-RELATED"/>
    <property type="match status" value="1"/>
</dbReference>
<keyword evidence="6" id="KW-1185">Reference proteome</keyword>
<dbReference type="GO" id="GO:0003700">
    <property type="term" value="F:DNA-binding transcription factor activity"/>
    <property type="evidence" value="ECO:0007669"/>
    <property type="project" value="InterPro"/>
</dbReference>
<dbReference type="Pfam" id="PF00392">
    <property type="entry name" value="GntR"/>
    <property type="match status" value="1"/>
</dbReference>
<evidence type="ECO:0000256" key="2">
    <source>
        <dbReference type="ARBA" id="ARBA00023125"/>
    </source>
</evidence>
<gene>
    <name evidence="5" type="ORF">E5347_01745</name>
</gene>
<dbReference type="InterPro" id="IPR050679">
    <property type="entry name" value="Bact_HTH_transcr_reg"/>
</dbReference>
<dbReference type="OrthoDB" id="46236at2"/>
<evidence type="ECO:0000313" key="5">
    <source>
        <dbReference type="EMBL" id="TGY43562.1"/>
    </source>
</evidence>
<dbReference type="InterPro" id="IPR011663">
    <property type="entry name" value="UTRA"/>
</dbReference>
<dbReference type="CDD" id="cd07377">
    <property type="entry name" value="WHTH_GntR"/>
    <property type="match status" value="1"/>
</dbReference>
<dbReference type="SMART" id="SM00345">
    <property type="entry name" value="HTH_GNTR"/>
    <property type="match status" value="1"/>
</dbReference>
<dbReference type="EMBL" id="SRYR01000001">
    <property type="protein sequence ID" value="TGY43562.1"/>
    <property type="molecule type" value="Genomic_DNA"/>
</dbReference>
<dbReference type="AlphaFoldDB" id="A0A4S2DP52"/>
<dbReference type="InterPro" id="IPR036388">
    <property type="entry name" value="WH-like_DNA-bd_sf"/>
</dbReference>
<evidence type="ECO:0000256" key="1">
    <source>
        <dbReference type="ARBA" id="ARBA00023015"/>
    </source>
</evidence>
<keyword evidence="2" id="KW-0238">DNA-binding</keyword>
<accession>A0A4S2DP52</accession>
<dbReference type="PANTHER" id="PTHR44846">
    <property type="entry name" value="MANNOSYL-D-GLYCERATE TRANSPORT/METABOLISM SYSTEM REPRESSOR MNGR-RELATED"/>
    <property type="match status" value="1"/>
</dbReference>
<dbReference type="GO" id="GO:0003677">
    <property type="term" value="F:DNA binding"/>
    <property type="evidence" value="ECO:0007669"/>
    <property type="project" value="UniProtKB-KW"/>
</dbReference>
<keyword evidence="3" id="KW-0804">Transcription</keyword>
<keyword evidence="1" id="KW-0805">Transcription regulation</keyword>
<dbReference type="RefSeq" id="WP_136003979.1">
    <property type="nucleotide sequence ID" value="NZ_SRYR01000001.1"/>
</dbReference>
<sequence length="242" mass="28123">MSKNIAMYKVIRESIVQDILSGVYESGDMINGQDYYAKIFNVSRATVRRAIDDLVEKQVLYTEKGKGTFVSKMRNNKERERRKLSFSESPRKKTHKFEAVIDAMNYQKADHKIAKQLQINVGDEIVKIQRIRKVDGIAENYQTSYLNCELVSDIDFKSEDLNNKSLFELLRVKSNLIPKYSDEEIRAISCPKEIEGKLPIEEGEPILFIKRVTYTEENKVMEYCEDYECSDIKGLKVRTFTS</sequence>
<proteinExistence type="predicted"/>
<evidence type="ECO:0000313" key="6">
    <source>
        <dbReference type="Proteomes" id="UP000306888"/>
    </source>
</evidence>
<dbReference type="Gene3D" id="3.40.1410.10">
    <property type="entry name" value="Chorismate lyase-like"/>
    <property type="match status" value="1"/>
</dbReference>
<dbReference type="Gene3D" id="1.10.10.10">
    <property type="entry name" value="Winged helix-like DNA-binding domain superfamily/Winged helix DNA-binding domain"/>
    <property type="match status" value="1"/>
</dbReference>
<evidence type="ECO:0000256" key="3">
    <source>
        <dbReference type="ARBA" id="ARBA00023163"/>
    </source>
</evidence>
<name>A0A4S2DP52_9CLOT</name>
<dbReference type="PROSITE" id="PS50949">
    <property type="entry name" value="HTH_GNTR"/>
    <property type="match status" value="1"/>
</dbReference>
<dbReference type="Pfam" id="PF07702">
    <property type="entry name" value="UTRA"/>
    <property type="match status" value="1"/>
</dbReference>
<dbReference type="InterPro" id="IPR000524">
    <property type="entry name" value="Tscrpt_reg_HTH_GntR"/>
</dbReference>
<dbReference type="InterPro" id="IPR036390">
    <property type="entry name" value="WH_DNA-bd_sf"/>
</dbReference>
<reference evidence="5 6" key="1">
    <citation type="submission" date="2019-04" db="EMBL/GenBank/DDBJ databases">
        <title>Microbes associate with the intestines of laboratory mice.</title>
        <authorList>
            <person name="Navarre W."/>
            <person name="Wong E."/>
            <person name="Huang K."/>
            <person name="Tropini C."/>
            <person name="Ng K."/>
            <person name="Yu B."/>
        </authorList>
    </citation>
    <scope>NUCLEOTIDE SEQUENCE [LARGE SCALE GENOMIC DNA]</scope>
    <source>
        <strain evidence="5 6">NM50_B9-20</strain>
    </source>
</reference>
<dbReference type="SUPFAM" id="SSF64288">
    <property type="entry name" value="Chorismate lyase-like"/>
    <property type="match status" value="1"/>
</dbReference>
<comment type="caution">
    <text evidence="5">The sequence shown here is derived from an EMBL/GenBank/DDBJ whole genome shotgun (WGS) entry which is preliminary data.</text>
</comment>